<dbReference type="PROSITE" id="PS00356">
    <property type="entry name" value="HTH_LACI_1"/>
    <property type="match status" value="1"/>
</dbReference>
<keyword evidence="3" id="KW-0804">Transcription</keyword>
<dbReference type="InterPro" id="IPR001761">
    <property type="entry name" value="Peripla_BP/Lac1_sug-bd_dom"/>
</dbReference>
<evidence type="ECO:0000256" key="2">
    <source>
        <dbReference type="ARBA" id="ARBA00023125"/>
    </source>
</evidence>
<dbReference type="PANTHER" id="PTHR30146:SF109">
    <property type="entry name" value="HTH-TYPE TRANSCRIPTIONAL REGULATOR GALS"/>
    <property type="match status" value="1"/>
</dbReference>
<evidence type="ECO:0000313" key="6">
    <source>
        <dbReference type="Proteomes" id="UP000823902"/>
    </source>
</evidence>
<organism evidence="5 6">
    <name type="scientific">Candidatus Mediterraneibacter faecavium</name>
    <dbReference type="NCBI Taxonomy" id="2838668"/>
    <lineage>
        <taxon>Bacteria</taxon>
        <taxon>Bacillati</taxon>
        <taxon>Bacillota</taxon>
        <taxon>Clostridia</taxon>
        <taxon>Lachnospirales</taxon>
        <taxon>Lachnospiraceae</taxon>
        <taxon>Mediterraneibacter</taxon>
    </lineage>
</organism>
<dbReference type="InterPro" id="IPR000843">
    <property type="entry name" value="HTH_LacI"/>
</dbReference>
<evidence type="ECO:0000259" key="4">
    <source>
        <dbReference type="PROSITE" id="PS50932"/>
    </source>
</evidence>
<dbReference type="Gene3D" id="1.10.260.40">
    <property type="entry name" value="lambda repressor-like DNA-binding domains"/>
    <property type="match status" value="1"/>
</dbReference>
<dbReference type="SUPFAM" id="SSF47413">
    <property type="entry name" value="lambda repressor-like DNA-binding domains"/>
    <property type="match status" value="1"/>
</dbReference>
<dbReference type="SMART" id="SM00354">
    <property type="entry name" value="HTH_LACI"/>
    <property type="match status" value="1"/>
</dbReference>
<dbReference type="PANTHER" id="PTHR30146">
    <property type="entry name" value="LACI-RELATED TRANSCRIPTIONAL REPRESSOR"/>
    <property type="match status" value="1"/>
</dbReference>
<accession>A0A9D2TM80</accession>
<dbReference type="PROSITE" id="PS50932">
    <property type="entry name" value="HTH_LACI_2"/>
    <property type="match status" value="1"/>
</dbReference>
<name>A0A9D2TM80_9FIRM</name>
<dbReference type="AlphaFoldDB" id="A0A9D2TM80"/>
<dbReference type="SUPFAM" id="SSF53850">
    <property type="entry name" value="Periplasmic binding protein-like II"/>
    <property type="match status" value="1"/>
</dbReference>
<dbReference type="Gene3D" id="3.40.50.2300">
    <property type="match status" value="1"/>
</dbReference>
<dbReference type="GO" id="GO:0000976">
    <property type="term" value="F:transcription cis-regulatory region binding"/>
    <property type="evidence" value="ECO:0007669"/>
    <property type="project" value="TreeGrafter"/>
</dbReference>
<dbReference type="CDD" id="cd01392">
    <property type="entry name" value="HTH_LacI"/>
    <property type="match status" value="1"/>
</dbReference>
<proteinExistence type="predicted"/>
<dbReference type="InterPro" id="IPR006059">
    <property type="entry name" value="SBP"/>
</dbReference>
<dbReference type="InterPro" id="IPR028082">
    <property type="entry name" value="Peripla_BP_I"/>
</dbReference>
<sequence>MATIKDIAKYAGVSHGTVSNVLNHKGNVSTEKILLVEQAAKALGYQMNSQASGLRSGKSKTICIIVPGIDMKMYGKLYAGIEKALHDMNYTIEILCSEGMPDKESRLLKKALSMQPTAIVLASSAYKNEEAVPEDTMVVMVDRYVKGFPDNAVFISFDYERAGREIAEKCIRDGNKSVALMCENRRYTSNRSFIKGAADVLESEGAYLEVMEVPAPLKFNRAFDVLYASDPFDAVITMSREDVENIKMAHTFNLRAELPELYSVVSRDFGFENGNMYEMDYKLMGKHIAELILKKDAGAPDESGDGSEAVQREIIEEGRFPQQRVYQRKGEETLKLLTVKNSTSEAVRRLLPLFQEQSRIRVNVVEAPYDELRKMVCKMKDESAFDLVRIDMAWMLGEGGQIFREMDCGNDIIQRIRSSVFDGIPEEYYSVNGTMYTLPLDACVQMLFCRKDLFEDELIKREYYETRRKKLLVPRTYKEYNEIAEFFTRRYNRRSPVSYGTALTYGRSYTAACDLLPRFYEKGGHMPDGSGKVAVDTQEMRDALTDYLQSIEYATKEPHFWWRESAKEFAEGNVAMNILFSNYAADMVHNISSKVAGKIIYAEVPGGRPLLGGGSIGITKSTDKEETCLQFLEWLYSDEIAEMVTYLGGFICNRNIVNNAEILELYPWIQDIERMFRKGKRGRKEKNERYDEFALEDILGSAVISASSGVSTPEEALEDAQKICNRMFNQ</sequence>
<feature type="domain" description="HTH lacI-type" evidence="4">
    <location>
        <begin position="2"/>
        <end position="56"/>
    </location>
</feature>
<gene>
    <name evidence="5" type="ORF">H9697_01670</name>
</gene>
<dbReference type="SUPFAM" id="SSF53822">
    <property type="entry name" value="Periplasmic binding protein-like I"/>
    <property type="match status" value="1"/>
</dbReference>
<dbReference type="Proteomes" id="UP000823902">
    <property type="component" value="Unassembled WGS sequence"/>
</dbReference>
<evidence type="ECO:0000313" key="5">
    <source>
        <dbReference type="EMBL" id="HJC73647.1"/>
    </source>
</evidence>
<dbReference type="Pfam" id="PF13416">
    <property type="entry name" value="SBP_bac_8"/>
    <property type="match status" value="1"/>
</dbReference>
<dbReference type="Gene3D" id="3.40.190.10">
    <property type="entry name" value="Periplasmic binding protein-like II"/>
    <property type="match status" value="2"/>
</dbReference>
<dbReference type="InterPro" id="IPR010982">
    <property type="entry name" value="Lambda_DNA-bd_dom_sf"/>
</dbReference>
<protein>
    <submittedName>
        <fullName evidence="5">Extracellular solute-binding protein</fullName>
    </submittedName>
</protein>
<evidence type="ECO:0000256" key="3">
    <source>
        <dbReference type="ARBA" id="ARBA00023163"/>
    </source>
</evidence>
<comment type="caution">
    <text evidence="5">The sequence shown here is derived from an EMBL/GenBank/DDBJ whole genome shotgun (WGS) entry which is preliminary data.</text>
</comment>
<keyword evidence="1" id="KW-0805">Transcription regulation</keyword>
<evidence type="ECO:0000256" key="1">
    <source>
        <dbReference type="ARBA" id="ARBA00023015"/>
    </source>
</evidence>
<keyword evidence="2" id="KW-0238">DNA-binding</keyword>
<dbReference type="Pfam" id="PF00356">
    <property type="entry name" value="LacI"/>
    <property type="match status" value="1"/>
</dbReference>
<dbReference type="EMBL" id="DWVY01000007">
    <property type="protein sequence ID" value="HJC73647.1"/>
    <property type="molecule type" value="Genomic_DNA"/>
</dbReference>
<dbReference type="Pfam" id="PF00532">
    <property type="entry name" value="Peripla_BP_1"/>
    <property type="match status" value="1"/>
</dbReference>
<reference evidence="5" key="1">
    <citation type="journal article" date="2021" name="PeerJ">
        <title>Extensive microbial diversity within the chicken gut microbiome revealed by metagenomics and culture.</title>
        <authorList>
            <person name="Gilroy R."/>
            <person name="Ravi A."/>
            <person name="Getino M."/>
            <person name="Pursley I."/>
            <person name="Horton D.L."/>
            <person name="Alikhan N.F."/>
            <person name="Baker D."/>
            <person name="Gharbi K."/>
            <person name="Hall N."/>
            <person name="Watson M."/>
            <person name="Adriaenssens E.M."/>
            <person name="Foster-Nyarko E."/>
            <person name="Jarju S."/>
            <person name="Secka A."/>
            <person name="Antonio M."/>
            <person name="Oren A."/>
            <person name="Chaudhuri R.R."/>
            <person name="La Ragione R."/>
            <person name="Hildebrand F."/>
            <person name="Pallen M.J."/>
        </authorList>
    </citation>
    <scope>NUCLEOTIDE SEQUENCE</scope>
    <source>
        <strain evidence="5">CHK196-7946</strain>
    </source>
</reference>
<reference evidence="5" key="2">
    <citation type="submission" date="2021-04" db="EMBL/GenBank/DDBJ databases">
        <authorList>
            <person name="Gilroy R."/>
        </authorList>
    </citation>
    <scope>NUCLEOTIDE SEQUENCE</scope>
    <source>
        <strain evidence="5">CHK196-7946</strain>
    </source>
</reference>
<dbReference type="GO" id="GO:0003700">
    <property type="term" value="F:DNA-binding transcription factor activity"/>
    <property type="evidence" value="ECO:0007669"/>
    <property type="project" value="TreeGrafter"/>
</dbReference>